<accession>A0A397VYU3</accession>
<feature type="region of interest" description="Disordered" evidence="1">
    <location>
        <begin position="1"/>
        <end position="42"/>
    </location>
</feature>
<protein>
    <submittedName>
        <fullName evidence="2">Uncharacterized protein</fullName>
    </submittedName>
</protein>
<sequence>MSGIQEEIQEGHRIQLESQPTTSQGLDITATTDETAEDTEPALSDELRKVYHSLDPGSYVHYHNLPTKPLKVTFLKAIITVRKAERKRGVARRGLIEKVFLMQHIHQCHLFLAA</sequence>
<feature type="compositionally biased region" description="Polar residues" evidence="1">
    <location>
        <begin position="16"/>
        <end position="26"/>
    </location>
</feature>
<comment type="caution">
    <text evidence="2">The sequence shown here is derived from an EMBL/GenBank/DDBJ whole genome shotgun (WGS) entry which is preliminary data.</text>
</comment>
<gene>
    <name evidence="2" type="ORF">C2G38_2163255</name>
</gene>
<evidence type="ECO:0000313" key="3">
    <source>
        <dbReference type="Proteomes" id="UP000266673"/>
    </source>
</evidence>
<keyword evidence="3" id="KW-1185">Reference proteome</keyword>
<proteinExistence type="predicted"/>
<evidence type="ECO:0000313" key="2">
    <source>
        <dbReference type="EMBL" id="RIB26497.1"/>
    </source>
</evidence>
<dbReference type="AlphaFoldDB" id="A0A397VYU3"/>
<evidence type="ECO:0000256" key="1">
    <source>
        <dbReference type="SAM" id="MobiDB-lite"/>
    </source>
</evidence>
<dbReference type="EMBL" id="QKWP01000134">
    <property type="protein sequence ID" value="RIB26497.1"/>
    <property type="molecule type" value="Genomic_DNA"/>
</dbReference>
<reference evidence="2 3" key="1">
    <citation type="submission" date="2018-06" db="EMBL/GenBank/DDBJ databases">
        <title>Comparative genomics reveals the genomic features of Rhizophagus irregularis, R. cerebriforme, R. diaphanum and Gigaspora rosea, and their symbiotic lifestyle signature.</title>
        <authorList>
            <person name="Morin E."/>
            <person name="San Clemente H."/>
            <person name="Chen E.C.H."/>
            <person name="De La Providencia I."/>
            <person name="Hainaut M."/>
            <person name="Kuo A."/>
            <person name="Kohler A."/>
            <person name="Murat C."/>
            <person name="Tang N."/>
            <person name="Roy S."/>
            <person name="Loubradou J."/>
            <person name="Henrissat B."/>
            <person name="Grigoriev I.V."/>
            <person name="Corradi N."/>
            <person name="Roux C."/>
            <person name="Martin F.M."/>
        </authorList>
    </citation>
    <scope>NUCLEOTIDE SEQUENCE [LARGE SCALE GENOMIC DNA]</scope>
    <source>
        <strain evidence="2 3">DAOM 194757</strain>
    </source>
</reference>
<name>A0A397VYU3_9GLOM</name>
<organism evidence="2 3">
    <name type="scientific">Gigaspora rosea</name>
    <dbReference type="NCBI Taxonomy" id="44941"/>
    <lineage>
        <taxon>Eukaryota</taxon>
        <taxon>Fungi</taxon>
        <taxon>Fungi incertae sedis</taxon>
        <taxon>Mucoromycota</taxon>
        <taxon>Glomeromycotina</taxon>
        <taxon>Glomeromycetes</taxon>
        <taxon>Diversisporales</taxon>
        <taxon>Gigasporaceae</taxon>
        <taxon>Gigaspora</taxon>
    </lineage>
</organism>
<dbReference type="Proteomes" id="UP000266673">
    <property type="component" value="Unassembled WGS sequence"/>
</dbReference>